<sequence>MFDDYYRRPWTDTAGDISPNQTDHATALRIPLLTTGSPHWNFITGIVVNDGFGDHGIMPTDDEVDQVAEYLTHYKDRWLNKRFQEAMAHFAPFDIDGGANAGYYMKRPDGRWSYRKTTWREGPRWWCHGDGSLTLCIAHNLGRAELVDDTWVAAAD</sequence>
<evidence type="ECO:0000313" key="2">
    <source>
        <dbReference type="Proteomes" id="UP000180043"/>
    </source>
</evidence>
<comment type="caution">
    <text evidence="1">The sequence shown here is derived from an EMBL/GenBank/DDBJ whole genome shotgun (WGS) entry which is preliminary data.</text>
</comment>
<evidence type="ECO:0000313" key="1">
    <source>
        <dbReference type="EMBL" id="OHU57086.1"/>
    </source>
</evidence>
<name>A0A1S1LS20_MYCCH</name>
<protein>
    <submittedName>
        <fullName evidence="1">Uncharacterized protein</fullName>
    </submittedName>
</protein>
<dbReference type="AlphaFoldDB" id="A0A1S1LS20"/>
<dbReference type="Proteomes" id="UP000180043">
    <property type="component" value="Unassembled WGS sequence"/>
</dbReference>
<organism evidence="1 2">
    <name type="scientific">Mycobacteroides chelonae</name>
    <name type="common">Mycobacterium chelonae</name>
    <dbReference type="NCBI Taxonomy" id="1774"/>
    <lineage>
        <taxon>Bacteria</taxon>
        <taxon>Bacillati</taxon>
        <taxon>Actinomycetota</taxon>
        <taxon>Actinomycetes</taxon>
        <taxon>Mycobacteriales</taxon>
        <taxon>Mycobacteriaceae</taxon>
        <taxon>Mycobacteroides</taxon>
    </lineage>
</organism>
<accession>A0A1S1LS20</accession>
<reference evidence="1 2" key="1">
    <citation type="submission" date="2016-10" db="EMBL/GenBank/DDBJ databases">
        <title>Evaluation of Human, Veterinary and Environmental Mycobacterium chelonae Isolates by Core Genome Phylogenomic Analysis, Targeted Gene Comparison, and Anti-microbial Susceptibility Patterns: A Tale of Mistaken Identities.</title>
        <authorList>
            <person name="Fogelson S.B."/>
            <person name="Camus A.C."/>
            <person name="Lorenz W."/>
            <person name="Vasireddy R."/>
            <person name="Vasireddy S."/>
            <person name="Smith T."/>
            <person name="Brown-Elliott B.A."/>
            <person name="Wallace R.J.Jr."/>
            <person name="Hasan N.A."/>
            <person name="Reischl U."/>
            <person name="Sanchez S."/>
        </authorList>
    </citation>
    <scope>NUCLEOTIDE SEQUENCE [LARGE SCALE GENOMIC DNA]</scope>
    <source>
        <strain evidence="1 2">15515</strain>
    </source>
</reference>
<dbReference type="RefSeq" id="WP_070947461.1">
    <property type="nucleotide sequence ID" value="NZ_MLIQ01000014.1"/>
</dbReference>
<dbReference type="EMBL" id="MLIQ01000014">
    <property type="protein sequence ID" value="OHU57086.1"/>
    <property type="molecule type" value="Genomic_DNA"/>
</dbReference>
<gene>
    <name evidence="1" type="ORF">BKG82_12920</name>
</gene>
<proteinExistence type="predicted"/>